<dbReference type="Pfam" id="PF01592">
    <property type="entry name" value="NifU_N"/>
    <property type="match status" value="1"/>
</dbReference>
<name>C4XEA9_MYCFP</name>
<dbReference type="KEGG" id="mfp:MBIO_0216"/>
<dbReference type="GO" id="GO:0051536">
    <property type="term" value="F:iron-sulfur cluster binding"/>
    <property type="evidence" value="ECO:0007669"/>
    <property type="project" value="InterPro"/>
</dbReference>
<dbReference type="GO" id="GO:0016226">
    <property type="term" value="P:iron-sulfur cluster assembly"/>
    <property type="evidence" value="ECO:0007669"/>
    <property type="project" value="InterPro"/>
</dbReference>
<dbReference type="GO" id="GO:0005506">
    <property type="term" value="F:iron ion binding"/>
    <property type="evidence" value="ECO:0007669"/>
    <property type="project" value="InterPro"/>
</dbReference>
<protein>
    <recommendedName>
        <fullName evidence="1">NIF system FeS cluster assembly NifU N-terminal domain-containing protein</fullName>
    </recommendedName>
</protein>
<dbReference type="Gene3D" id="3.90.1010.10">
    <property type="match status" value="1"/>
</dbReference>
<dbReference type="HOGENOM" id="CLU_079283_4_1_14"/>
<dbReference type="PATRIC" id="fig|496833.3.peg.639"/>
<dbReference type="EMBL" id="AP009608">
    <property type="protein sequence ID" value="BAH69481.1"/>
    <property type="molecule type" value="Genomic_DNA"/>
</dbReference>
<evidence type="ECO:0000313" key="2">
    <source>
        <dbReference type="EMBL" id="BAH69481.1"/>
    </source>
</evidence>
<dbReference type="eggNOG" id="COG0822">
    <property type="taxonomic scope" value="Bacteria"/>
</dbReference>
<accession>C4XEA9</accession>
<proteinExistence type="predicted"/>
<dbReference type="AlphaFoldDB" id="C4XEA9"/>
<dbReference type="CDD" id="cd06664">
    <property type="entry name" value="IscU_like"/>
    <property type="match status" value="1"/>
</dbReference>
<evidence type="ECO:0000313" key="3">
    <source>
        <dbReference type="Proteomes" id="UP000006810"/>
    </source>
</evidence>
<dbReference type="SUPFAM" id="SSF82649">
    <property type="entry name" value="SufE/NifU"/>
    <property type="match status" value="1"/>
</dbReference>
<feature type="domain" description="NIF system FeS cluster assembly NifU N-terminal" evidence="1">
    <location>
        <begin position="12"/>
        <end position="88"/>
    </location>
</feature>
<dbReference type="InterPro" id="IPR002871">
    <property type="entry name" value="NIF_FeS_clus_asmbl_NifU_N"/>
</dbReference>
<dbReference type="RefSeq" id="WP_015510778.1">
    <property type="nucleotide sequence ID" value="NC_021002.1"/>
</dbReference>
<organism evidence="2 3">
    <name type="scientific">Mycoplasmopsis fermentans (strain ATCC 19989 / NBRC 14854 / NCTC 10117 / PG18)</name>
    <name type="common">Mycoplasma fermentans</name>
    <dbReference type="NCBI Taxonomy" id="496833"/>
    <lineage>
        <taxon>Bacteria</taxon>
        <taxon>Bacillati</taxon>
        <taxon>Mycoplasmatota</taxon>
        <taxon>Mycoplasmoidales</taxon>
        <taxon>Metamycoplasmataceae</taxon>
        <taxon>Mycoplasmopsis</taxon>
    </lineage>
</organism>
<reference evidence="2 3" key="1">
    <citation type="journal article" date="2009" name="Curr. Microbiol.">
        <title>Molecular cloning and expression of a novel cholinephosphotransferase involved in glycoglycerophospholipid biosynthesis of Mycoplasma fermentans.</title>
        <authorList>
            <person name="Ishida N."/>
            <person name="Irikura D."/>
            <person name="Matsuda K."/>
            <person name="Sato S."/>
            <person name="Asano K."/>
        </authorList>
    </citation>
    <scope>NUCLEOTIDE SEQUENCE [LARGE SCALE GENOMIC DNA]</scope>
    <source>
        <strain evidence="3">ATCC 19989 / NBRC 14854 / NCTC 10117 / PG18</strain>
    </source>
</reference>
<gene>
    <name evidence="2" type="ordered locus">MBIO_0216</name>
</gene>
<dbReference type="Proteomes" id="UP000006810">
    <property type="component" value="Chromosome"/>
</dbReference>
<evidence type="ECO:0000259" key="1">
    <source>
        <dbReference type="Pfam" id="PF01592"/>
    </source>
</evidence>
<dbReference type="NCBIfam" id="TIGR01994">
    <property type="entry name" value="SUF_scaf_2"/>
    <property type="match status" value="1"/>
</dbReference>
<keyword evidence="3" id="KW-1185">Reference proteome</keyword>
<sequence>MISLSYNKDQKRQIIMEHYLKPRHKSSSLKNKIIKHGESCADYLECELNIKNNQIEDIKFDGQGCAFFIASTDLLIDLLKGKKIDESICLIELYEKFILDEKLNENDIEKLETLAIFDNVKTQFNRVNCALMLARAIKEKLQDGK</sequence>